<accession>A0A2P2NH73</accession>
<dbReference type="EMBL" id="GGEC01061309">
    <property type="protein sequence ID" value="MBX41793.1"/>
    <property type="molecule type" value="Transcribed_RNA"/>
</dbReference>
<organism evidence="1">
    <name type="scientific">Rhizophora mucronata</name>
    <name type="common">Asiatic mangrove</name>
    <dbReference type="NCBI Taxonomy" id="61149"/>
    <lineage>
        <taxon>Eukaryota</taxon>
        <taxon>Viridiplantae</taxon>
        <taxon>Streptophyta</taxon>
        <taxon>Embryophyta</taxon>
        <taxon>Tracheophyta</taxon>
        <taxon>Spermatophyta</taxon>
        <taxon>Magnoliopsida</taxon>
        <taxon>eudicotyledons</taxon>
        <taxon>Gunneridae</taxon>
        <taxon>Pentapetalae</taxon>
        <taxon>rosids</taxon>
        <taxon>fabids</taxon>
        <taxon>Malpighiales</taxon>
        <taxon>Rhizophoraceae</taxon>
        <taxon>Rhizophora</taxon>
    </lineage>
</organism>
<protein>
    <submittedName>
        <fullName evidence="1">Uncharacterized protein</fullName>
    </submittedName>
</protein>
<name>A0A2P2NH73_RHIMU</name>
<evidence type="ECO:0000313" key="1">
    <source>
        <dbReference type="EMBL" id="MBX41793.1"/>
    </source>
</evidence>
<sequence length="19" mass="2115">MGLPLFPSVSHITLFDKLV</sequence>
<dbReference type="AlphaFoldDB" id="A0A2P2NH73"/>
<proteinExistence type="predicted"/>
<reference evidence="1" key="1">
    <citation type="submission" date="2018-02" db="EMBL/GenBank/DDBJ databases">
        <title>Rhizophora mucronata_Transcriptome.</title>
        <authorList>
            <person name="Meera S.P."/>
            <person name="Sreeshan A."/>
            <person name="Augustine A."/>
        </authorList>
    </citation>
    <scope>NUCLEOTIDE SEQUENCE</scope>
    <source>
        <tissue evidence="1">Leaf</tissue>
    </source>
</reference>